<dbReference type="PANTHER" id="PTHR14340">
    <property type="entry name" value="MICROFIBRIL-ASSOCIATED GLYCOPROTEIN 3"/>
    <property type="match status" value="1"/>
</dbReference>
<feature type="compositionally biased region" description="Polar residues" evidence="7">
    <location>
        <begin position="2773"/>
        <end position="2788"/>
    </location>
</feature>
<feature type="compositionally biased region" description="Basic and acidic residues" evidence="7">
    <location>
        <begin position="542"/>
        <end position="555"/>
    </location>
</feature>
<dbReference type="PROSITE" id="PS50835">
    <property type="entry name" value="IG_LIKE"/>
    <property type="match status" value="7"/>
</dbReference>
<feature type="compositionally biased region" description="Basic and acidic residues" evidence="7">
    <location>
        <begin position="401"/>
        <end position="412"/>
    </location>
</feature>
<dbReference type="InterPro" id="IPR007110">
    <property type="entry name" value="Ig-like_dom"/>
</dbReference>
<dbReference type="OMA" id="QMQIGVG"/>
<dbReference type="GO" id="GO:0031672">
    <property type="term" value="C:A band"/>
    <property type="evidence" value="ECO:0007669"/>
    <property type="project" value="UniProtKB-SubCell"/>
</dbReference>
<dbReference type="SMART" id="SM00408">
    <property type="entry name" value="IGc2"/>
    <property type="match status" value="7"/>
</dbReference>
<feature type="compositionally biased region" description="Basic and acidic residues" evidence="7">
    <location>
        <begin position="1444"/>
        <end position="1463"/>
    </location>
</feature>
<feature type="compositionally biased region" description="Polar residues" evidence="7">
    <location>
        <begin position="581"/>
        <end position="600"/>
    </location>
</feature>
<evidence type="ECO:0000256" key="2">
    <source>
        <dbReference type="ARBA" id="ARBA00006692"/>
    </source>
</evidence>
<feature type="compositionally biased region" description="Basic and acidic residues" evidence="7">
    <location>
        <begin position="2711"/>
        <end position="2725"/>
    </location>
</feature>
<feature type="compositionally biased region" description="Basic and acidic residues" evidence="7">
    <location>
        <begin position="879"/>
        <end position="894"/>
    </location>
</feature>
<keyword evidence="4" id="KW-0677">Repeat</keyword>
<feature type="compositionally biased region" description="Basic and acidic residues" evidence="7">
    <location>
        <begin position="611"/>
        <end position="648"/>
    </location>
</feature>
<dbReference type="InterPro" id="IPR003599">
    <property type="entry name" value="Ig_sub"/>
</dbReference>
<dbReference type="Pfam" id="PF00041">
    <property type="entry name" value="fn3"/>
    <property type="match status" value="6"/>
</dbReference>
<organism evidence="12">
    <name type="scientific">Nippostrongylus brasiliensis</name>
    <name type="common">Rat hookworm</name>
    <dbReference type="NCBI Taxonomy" id="27835"/>
    <lineage>
        <taxon>Eukaryota</taxon>
        <taxon>Metazoa</taxon>
        <taxon>Ecdysozoa</taxon>
        <taxon>Nematoda</taxon>
        <taxon>Chromadorea</taxon>
        <taxon>Rhabditida</taxon>
        <taxon>Rhabditina</taxon>
        <taxon>Rhabditomorpha</taxon>
        <taxon>Strongyloidea</taxon>
        <taxon>Heligmosomidae</taxon>
        <taxon>Nippostrongylus</taxon>
    </lineage>
</organism>
<gene>
    <name evidence="10" type="ORF">NBR_LOCUS10803</name>
</gene>
<dbReference type="WBParaSite" id="NBR_0001080201-mRNA-1">
    <property type="protein sequence ID" value="NBR_0001080201-mRNA-1"/>
    <property type="gene ID" value="NBR_0001080201"/>
</dbReference>
<feature type="compositionally biased region" description="Basic and acidic residues" evidence="7">
    <location>
        <begin position="39"/>
        <end position="52"/>
    </location>
</feature>
<feature type="region of interest" description="Disordered" evidence="7">
    <location>
        <begin position="487"/>
        <end position="721"/>
    </location>
</feature>
<feature type="compositionally biased region" description="Basic and acidic residues" evidence="7">
    <location>
        <begin position="1577"/>
        <end position="1599"/>
    </location>
</feature>
<keyword evidence="6" id="KW-0393">Immunoglobulin domain</keyword>
<feature type="compositionally biased region" description="Basic and acidic residues" evidence="7">
    <location>
        <begin position="1487"/>
        <end position="1500"/>
    </location>
</feature>
<protein>
    <submittedName>
        <fullName evidence="12">Titin</fullName>
    </submittedName>
</protein>
<dbReference type="CDD" id="cd00063">
    <property type="entry name" value="FN3"/>
    <property type="match status" value="7"/>
</dbReference>
<name>A0A158QZW1_NIPBR</name>
<dbReference type="InterPro" id="IPR036116">
    <property type="entry name" value="FN3_sf"/>
</dbReference>
<dbReference type="Proteomes" id="UP000271162">
    <property type="component" value="Unassembled WGS sequence"/>
</dbReference>
<dbReference type="SUPFAM" id="SSF49265">
    <property type="entry name" value="Fibronectin type III"/>
    <property type="match status" value="4"/>
</dbReference>
<feature type="compositionally biased region" description="Basic and acidic residues" evidence="7">
    <location>
        <begin position="1278"/>
        <end position="1289"/>
    </location>
</feature>
<feature type="compositionally biased region" description="Basic and acidic residues" evidence="7">
    <location>
        <begin position="1419"/>
        <end position="1433"/>
    </location>
</feature>
<dbReference type="FunFam" id="2.60.40.10:FF:000345">
    <property type="entry name" value="Muscle M-line assembly protein unc-89"/>
    <property type="match status" value="1"/>
</dbReference>
<keyword evidence="3" id="KW-0963">Cytoplasm</keyword>
<comment type="subcellular location">
    <subcellularLocation>
        <location evidence="1">Cytoplasm</location>
        <location evidence="1">Myofibril</location>
        <location evidence="1">Sarcomere</location>
        <location evidence="1">A band</location>
    </subcellularLocation>
</comment>
<dbReference type="PROSITE" id="PS50853">
    <property type="entry name" value="FN3"/>
    <property type="match status" value="7"/>
</dbReference>
<feature type="compositionally biased region" description="Basic and acidic residues" evidence="7">
    <location>
        <begin position="1727"/>
        <end position="1742"/>
    </location>
</feature>
<feature type="region of interest" description="Disordered" evidence="7">
    <location>
        <begin position="1218"/>
        <end position="1312"/>
    </location>
</feature>
<feature type="compositionally biased region" description="Low complexity" evidence="7">
    <location>
        <begin position="899"/>
        <end position="918"/>
    </location>
</feature>
<dbReference type="FunFam" id="2.60.40.10:FF:000107">
    <property type="entry name" value="Myosin, light chain kinase a"/>
    <property type="match status" value="1"/>
</dbReference>
<feature type="domain" description="Fibronectin type-III" evidence="9">
    <location>
        <begin position="255"/>
        <end position="350"/>
    </location>
</feature>
<feature type="compositionally biased region" description="Basic and acidic residues" evidence="7">
    <location>
        <begin position="812"/>
        <end position="823"/>
    </location>
</feature>
<feature type="compositionally biased region" description="Basic and acidic residues" evidence="7">
    <location>
        <begin position="1226"/>
        <end position="1268"/>
    </location>
</feature>
<sequence>MVTTGAQNDSSVEKTLPQAAAQKQEVQSDIQSQFAVDGEEVKPVKKVAEKSKMSKKSKAKKESETKGAPTKIIKPLSPKTIGKEGESLTLRAELSHPYEDVIWTKDGKPIADSTKCSINTENTSVTLTIENPDVTDAGQYTIAVNGSECATNLVVLGKPKIKPSEVEVVEIEKGDDVVIDVAFECHEIPTASCSFNGSPLREDAKTQLEIQDKKVKLRKRQATKADSGEYIVKLSNEYGTVKKVIRVKVKDVPGPPSSISVDEVKTESVSISWKKPSDDSDQAITAYLIEKKEEGCEAFVKVAQVSGTSNAFILEKPHSSADTVLRVSAVNKYGTGEAIETSTAIKTAKVSTKPSSRTNEDSHKRDMSKEKAETRESRSQEGKKMLKDSKLSEAPVSEPNLTHREPSPDTDGKKKKNVPKSLVIPSQISSRFGDPSVMLSEANITASLAAAEESAEADSPIKQPQSATITMNVRSVNSTPVEAAEFNFKQGEQVKGNGGESTSLKLRSRSGERDGLPPKGGITRKDKKKVKDEQPIPSEESNSVKESPEKDDKKGVFSTTTLKKKDEERAKTRKADELKSGNDTSAETTLTAELSKTSQHQEVELVFVLTESDKEENTFKKEVEEKDVSKFEKKGAKSNEKENAEQKRGRTAGAKEAIQSAAKEESAEKGFEKAGTVFSKEDAMEQSAEKKKERSKSKEKVEERQVSDGGTMEKKEKTVSAAVEMTSEEEAQYKGKKIVRPSDQAVTVATTKCSATFRGEDTMEGGQEQKDSRETKAIYELADSQPVDQEVVKSEKTVKRKSKKGAAAGADEAPRLEEDAPRNAGFHVKDTLAELMMPLSPKTIEEEGESLTLRAELNHQDQGIEHDFRAAELNHLESHNKLGDEGVAKGEKTVRQKAMKGAVAGAGEAAHLGEGASENEGVESSARISQKKPKGKNVPTKITKPLNPKTIGKEGESLTLRAELNHPDEDVIWTKDGKPIADSTKCSTNTENTSVTLTIENPDVTDAGEYTIAVNGSECATNLIVLGKPKIKPSEVEVVEIEKGDDVVIDVAFECHEIPTASCSFNGSPLREDAKTQLEIQDKKVKLRKRQASKADSGEYIVKLSNEYGNVKKVIRVKVKDVPGPPSSISINDVESESVSISWEKPSDDSDQAITAYLIEKKEEGCEAFVKVAQVSGTSSTIALENQESTADCVLRVSAVNKYGAGESIETSVKNYLSSGGSNATEDFKKPSSKPNEDSHKRDMAKEKADTRESRSQEGKKTLKDSKLSEAPVCEPSLTHREPSPDAEGKKKKNVPKSLVIPSQISSRFGDPSVMLSEANITASLAAAEESAEADSPIKQPQSATITMKVRSVNSTPVEAAEFNFKQGEQEKGESGESSSLKLRSKSGDRDGLPPKGGMTRKGEKRVEDESSIPPEESNSVKESSESSGERNETSSIISRRKGEKNIRPTKEDKIKSDSDKLAEASTTAELSKNDDQLQAELVLSHSETDKEEKTVEKGSQKRKSSLAKAKSTNSEDETSVKNLVKTVTFEGYAELELTDELMEGSRRKEKLDIKHESSAKLNESVQEKNRASVGERGPDLESSEMSRVRAIQEDKLLADEQLDATGELSDGKDQSTKDPKDVDVISEKNRLEGLKGDDKQLKSRAEIQGSGEVVTKKIRKAATKKDGEHLSEEQEKRENFAVTKEISEAASDFEVGVAFEKMNHENLIGEGIYHDFRVAEQNQLENHTELGDKGVAKGEKTARRKAKKGAAAGTGEDAHLEEGAPENEEVESSTRISKKKPEAKDVPTKITKPLSPKTIGKEGESLTLRAELNHPDEDVIWTKDGKPIADSTKCSINTENTSVTLTIENPDVTDAGEYTIAVNGSECATNLVVLGKPRIKQSEVKVVEIEKGDDVVIDVAFECHEIPTASCSFNGSPLREDAKTQLEIQDKKVKLRKRQATKADSGEYIVNLSNEYGNVEKVFKVKVKDVPGPPCSISVDGVETESVSISWEKPSDTSDLPITAYVIEKKEEGRRKFQKVAQPQGPEEFLKLVKYTVCMANVTCPTSVLTGLWINSELVFAERYVVRGLRPGIRYEFKTEATNEKGVKSNSDVASEPLLIKPLGGRPTSILPIPRITVSGVDSVTVEWDVPEEEKSSEFTVSYKSEGSSVWSEVSCDANFCKIDGLKQDVSYVFRVALNNENGVGDFSEATQPVKVAVDAEPVVIKSIRDTEVARKQDLRLECHASGHPAPEFIWYKDGDEIIPADDRVQITNDGYMSRLTIADVESDDRGSYTCEVSNPLGTSKTTADVAVTDVRCHFVSSFSELTEAAEGQDIDLRCTVSDEDGAVLWLKDNKLVKESDRVIVQAEGAERTLKLLKAAASDSGSYRCETSDGRSRAEGKLLVKEEDAHISVGPQDVTVRQLGSEMVLQCELTRPVNRVQWFKNGVEIWPQANKFIVTTSGCSSTLEIRNFEKTDIGNYTAALNDKEVSAPAHVTLEVAPVVKIREDLEEELVLQAHEELMFHVEVEGYPLPSFTVLHKGVRIQTRATVEEYDNVMSIRMKDLARDDCGVVKIIAENEFGVAEREIRLTVLDVPSEPLCLSACATTTDSTKLSWSHPEKTNGAPVTAFIIERKAVDSNRWRQIGKTNGNTLEFEATELFSNQVYGFRIIAVNSAGEGPPSQSINVLTFEEGQKKIDSEKAVVAGSTDEAGEVELLPSIQEGVEIGKIPEGRKKSLKTDGESRDAVPALPVEWPDDVPKSQPRKFSSPVDDIVNTKQRLKKRKPETGDRKGSISQGSDNSQPQSPSFMTKKRTDVENDEATAKQGGIKPSQGIISEVSVSSDTLDRSTSNNDALLVKQGLKAKPSAPEGPLEVAYIGNKCRLSWSAPLDDGHSELLGYLVEMFDEPTKSWRLLGRCASNVHLIDHLPPGKSHRFRVSAENAIGVGIPIESEAKAENTKASPPPRLEKPSVSSSAGSITATWKPLEGFEDVSYVVEIREANSRRSWKVATADPIRSNSFTIPDLKLGTEYVVRVAAVTPAVSAPTFVNKPTDVLVVKGARTKVTAEFTGCPQPEVQWMKNRKEIFSGNRMWIETVNGVSALSIADMRDDDEAEYTVVLRNEHGICEHKFQLNVDAQPEIIRPDRYAAALVYDEGETVKLRLSFTGTCT</sequence>
<keyword evidence="11" id="KW-1185">Reference proteome</keyword>
<comment type="similarity">
    <text evidence="2">Belongs to the protein kinase superfamily. CAMK Ser/Thr protein kinase family.</text>
</comment>
<dbReference type="InterPro" id="IPR003961">
    <property type="entry name" value="FN3_dom"/>
</dbReference>
<dbReference type="InterPro" id="IPR013098">
    <property type="entry name" value="Ig_I-set"/>
</dbReference>
<feature type="compositionally biased region" description="Basic and acidic residues" evidence="7">
    <location>
        <begin position="1610"/>
        <end position="1640"/>
    </location>
</feature>
<dbReference type="Gene3D" id="2.60.40.10">
    <property type="entry name" value="Immunoglobulins"/>
    <property type="match status" value="18"/>
</dbReference>
<feature type="region of interest" description="Disordered" evidence="7">
    <location>
        <begin position="1"/>
        <end position="79"/>
    </location>
</feature>
<feature type="compositionally biased region" description="Basic and acidic residues" evidence="7">
    <location>
        <begin position="662"/>
        <end position="672"/>
    </location>
</feature>
<feature type="region of interest" description="Disordered" evidence="7">
    <location>
        <begin position="1326"/>
        <end position="1523"/>
    </location>
</feature>
<feature type="domain" description="Fibronectin type-III" evidence="9">
    <location>
        <begin position="2107"/>
        <end position="2200"/>
    </location>
</feature>
<feature type="domain" description="Fibronectin type-III" evidence="9">
    <location>
        <begin position="2575"/>
        <end position="2672"/>
    </location>
</feature>
<dbReference type="SMART" id="SM00060">
    <property type="entry name" value="FN3"/>
    <property type="match status" value="7"/>
</dbReference>
<feature type="domain" description="Fibronectin type-III" evidence="9">
    <location>
        <begin position="1125"/>
        <end position="1220"/>
    </location>
</feature>
<feature type="region of interest" description="Disordered" evidence="7">
    <location>
        <begin position="1541"/>
        <end position="1640"/>
    </location>
</feature>
<evidence type="ECO:0000256" key="1">
    <source>
        <dbReference type="ARBA" id="ARBA00004161"/>
    </source>
</evidence>
<evidence type="ECO:0000256" key="3">
    <source>
        <dbReference type="ARBA" id="ARBA00022490"/>
    </source>
</evidence>
<dbReference type="EMBL" id="UYSL01020390">
    <property type="protein sequence ID" value="VDL74392.1"/>
    <property type="molecule type" value="Genomic_DNA"/>
</dbReference>
<feature type="compositionally biased region" description="Polar residues" evidence="7">
    <location>
        <begin position="462"/>
        <end position="474"/>
    </location>
</feature>
<feature type="domain" description="Ig-like" evidence="8">
    <location>
        <begin position="69"/>
        <end position="141"/>
    </location>
</feature>
<feature type="compositionally biased region" description="Basic and acidic residues" evidence="7">
    <location>
        <begin position="563"/>
        <end position="580"/>
    </location>
</feature>
<feature type="domain" description="Fibronectin type-III" evidence="9">
    <location>
        <begin position="1974"/>
        <end position="2065"/>
    </location>
</feature>
<dbReference type="SMART" id="SM00409">
    <property type="entry name" value="IG"/>
    <property type="match status" value="11"/>
</dbReference>
<reference evidence="12" key="1">
    <citation type="submission" date="2016-04" db="UniProtKB">
        <authorList>
            <consortium name="WormBaseParasite"/>
        </authorList>
    </citation>
    <scope>IDENTIFICATION</scope>
</reference>
<dbReference type="SUPFAM" id="SSF48726">
    <property type="entry name" value="Immunoglobulin"/>
    <property type="match status" value="11"/>
</dbReference>
<evidence type="ECO:0000256" key="5">
    <source>
        <dbReference type="ARBA" id="ARBA00023157"/>
    </source>
</evidence>
<dbReference type="InterPro" id="IPR036179">
    <property type="entry name" value="Ig-like_dom_sf"/>
</dbReference>
<proteinExistence type="inferred from homology"/>
<evidence type="ECO:0000313" key="12">
    <source>
        <dbReference type="WBParaSite" id="NBR_0001080201-mRNA-1"/>
    </source>
</evidence>
<feature type="domain" description="Fibronectin type-III" evidence="9">
    <location>
        <begin position="2844"/>
        <end position="2941"/>
    </location>
</feature>
<feature type="region of interest" description="Disordered" evidence="7">
    <location>
        <begin position="2711"/>
        <end position="2815"/>
    </location>
</feature>
<dbReference type="InterPro" id="IPR013783">
    <property type="entry name" value="Ig-like_fold"/>
</dbReference>
<feature type="domain" description="Ig-like" evidence="8">
    <location>
        <begin position="2302"/>
        <end position="2386"/>
    </location>
</feature>
<evidence type="ECO:0000313" key="11">
    <source>
        <dbReference type="Proteomes" id="UP000271162"/>
    </source>
</evidence>
<feature type="domain" description="Ig-like" evidence="8">
    <location>
        <begin position="3024"/>
        <end position="3112"/>
    </location>
</feature>
<feature type="region of interest" description="Disordered" evidence="7">
    <location>
        <begin position="2934"/>
        <end position="2953"/>
    </location>
</feature>
<feature type="domain" description="Ig-like" evidence="8">
    <location>
        <begin position="1788"/>
        <end position="1860"/>
    </location>
</feature>
<evidence type="ECO:0000259" key="9">
    <source>
        <dbReference type="PROSITE" id="PS50853"/>
    </source>
</evidence>
<feature type="domain" description="Ig-like" evidence="8">
    <location>
        <begin position="2203"/>
        <end position="2294"/>
    </location>
</feature>
<feature type="compositionally biased region" description="Basic and acidic residues" evidence="7">
    <location>
        <begin position="1544"/>
        <end position="1559"/>
    </location>
</feature>
<feature type="domain" description="Ig-like" evidence="8">
    <location>
        <begin position="939"/>
        <end position="1011"/>
    </location>
</feature>
<feature type="region of interest" description="Disordered" evidence="7">
    <location>
        <begin position="787"/>
        <end position="823"/>
    </location>
</feature>
<evidence type="ECO:0000256" key="7">
    <source>
        <dbReference type="SAM" id="MobiDB-lite"/>
    </source>
</evidence>
<feature type="region of interest" description="Disordered" evidence="7">
    <location>
        <begin position="1726"/>
        <end position="1801"/>
    </location>
</feature>
<feature type="domain" description="Fibronectin type-III" evidence="9">
    <location>
        <begin position="2942"/>
        <end position="3044"/>
    </location>
</feature>
<dbReference type="STRING" id="27835.A0A158QZW1"/>
<feature type="compositionally biased region" description="Polar residues" evidence="7">
    <location>
        <begin position="345"/>
        <end position="357"/>
    </location>
</feature>
<evidence type="ECO:0000313" key="10">
    <source>
        <dbReference type="EMBL" id="VDL74392.1"/>
    </source>
</evidence>
<dbReference type="PANTHER" id="PTHR14340:SF9">
    <property type="entry name" value="FIBRONECTIN TYPE-III DOMAIN-CONTAINING PROTEIN"/>
    <property type="match status" value="1"/>
</dbReference>
<feature type="compositionally biased region" description="Basic and acidic residues" evidence="7">
    <location>
        <begin position="358"/>
        <end position="391"/>
    </location>
</feature>
<feature type="compositionally biased region" description="Basic and acidic residues" evidence="7">
    <location>
        <begin position="679"/>
        <end position="718"/>
    </location>
</feature>
<evidence type="ECO:0000256" key="4">
    <source>
        <dbReference type="ARBA" id="ARBA00022737"/>
    </source>
</evidence>
<dbReference type="InterPro" id="IPR003598">
    <property type="entry name" value="Ig_sub2"/>
</dbReference>
<feature type="region of interest" description="Disordered" evidence="7">
    <location>
        <begin position="879"/>
        <end position="952"/>
    </location>
</feature>
<feature type="region of interest" description="Disordered" evidence="7">
    <location>
        <begin position="449"/>
        <end position="474"/>
    </location>
</feature>
<evidence type="ECO:0000259" key="8">
    <source>
        <dbReference type="PROSITE" id="PS50835"/>
    </source>
</evidence>
<feature type="region of interest" description="Disordered" evidence="7">
    <location>
        <begin position="345"/>
        <end position="433"/>
    </location>
</feature>
<accession>A0A158QZW1</accession>
<dbReference type="Pfam" id="PF07679">
    <property type="entry name" value="I-set"/>
    <property type="match status" value="11"/>
</dbReference>
<reference evidence="10 11" key="2">
    <citation type="submission" date="2018-11" db="EMBL/GenBank/DDBJ databases">
        <authorList>
            <consortium name="Pathogen Informatics"/>
        </authorList>
    </citation>
    <scope>NUCLEOTIDE SEQUENCE [LARGE SCALE GENOMIC DNA]</scope>
</reference>
<keyword evidence="5" id="KW-1015">Disulfide bond</keyword>
<feature type="compositionally biased region" description="Polar residues" evidence="7">
    <location>
        <begin position="1339"/>
        <end position="1357"/>
    </location>
</feature>
<feature type="compositionally biased region" description="Polar residues" evidence="7">
    <location>
        <begin position="24"/>
        <end position="34"/>
    </location>
</feature>
<feature type="compositionally biased region" description="Polar residues" evidence="7">
    <location>
        <begin position="1"/>
        <end position="10"/>
    </location>
</feature>
<evidence type="ECO:0000256" key="6">
    <source>
        <dbReference type="ARBA" id="ARBA00023319"/>
    </source>
</evidence>
<feature type="domain" description="Ig-like" evidence="8">
    <location>
        <begin position="2405"/>
        <end position="2479"/>
    </location>
</feature>